<keyword evidence="2" id="KW-1185">Reference proteome</keyword>
<reference evidence="2" key="1">
    <citation type="journal article" date="2019" name="Int. J. Syst. Evol. Microbiol.">
        <title>The Global Catalogue of Microorganisms (GCM) 10K type strain sequencing project: providing services to taxonomists for standard genome sequencing and annotation.</title>
        <authorList>
            <consortium name="The Broad Institute Genomics Platform"/>
            <consortium name="The Broad Institute Genome Sequencing Center for Infectious Disease"/>
            <person name="Wu L."/>
            <person name="Ma J."/>
        </authorList>
    </citation>
    <scope>NUCLEOTIDE SEQUENCE [LARGE SCALE GENOMIC DNA]</scope>
    <source>
        <strain evidence="2">CCUG 60742</strain>
    </source>
</reference>
<evidence type="ECO:0000313" key="2">
    <source>
        <dbReference type="Proteomes" id="UP001597073"/>
    </source>
</evidence>
<dbReference type="Proteomes" id="UP001597073">
    <property type="component" value="Unassembled WGS sequence"/>
</dbReference>
<dbReference type="RefSeq" id="WP_377143778.1">
    <property type="nucleotide sequence ID" value="NZ_JBHTIA010000011.1"/>
</dbReference>
<gene>
    <name evidence="1" type="ORF">ACFQZI_14825</name>
</gene>
<sequence length="216" mass="25122">MCLGASGMGKTWLQERVSELMPQEDILEITTLSMNAFYYFGKEELKHKLLLIEDMDGAEAVLYPLRELQSKRKISKTVTLKDSKGNLKTVTLNLEGTVCISGCTTREQLYEDNANRCILLYMDNSPEQDKKIMDYQRKLSAGLIDQYEERKVREQIKNVHRILKPISVRNPYDTYLSLPEAVFKPRRTMLLLLMFTDSRLRALLMVTEFIRKVTRT</sequence>
<accession>A0ABW2ZIS2</accession>
<protein>
    <submittedName>
        <fullName evidence="1">Uncharacterized protein</fullName>
    </submittedName>
</protein>
<dbReference type="EMBL" id="JBHTIA010000011">
    <property type="protein sequence ID" value="MFD0766135.1"/>
    <property type="molecule type" value="Genomic_DNA"/>
</dbReference>
<name>A0ABW2ZIS2_9SPHI</name>
<proteinExistence type="predicted"/>
<evidence type="ECO:0000313" key="1">
    <source>
        <dbReference type="EMBL" id="MFD0766135.1"/>
    </source>
</evidence>
<organism evidence="1 2">
    <name type="scientific">Mucilaginibacter lutimaris</name>
    <dbReference type="NCBI Taxonomy" id="931629"/>
    <lineage>
        <taxon>Bacteria</taxon>
        <taxon>Pseudomonadati</taxon>
        <taxon>Bacteroidota</taxon>
        <taxon>Sphingobacteriia</taxon>
        <taxon>Sphingobacteriales</taxon>
        <taxon>Sphingobacteriaceae</taxon>
        <taxon>Mucilaginibacter</taxon>
    </lineage>
</organism>
<comment type="caution">
    <text evidence="1">The sequence shown here is derived from an EMBL/GenBank/DDBJ whole genome shotgun (WGS) entry which is preliminary data.</text>
</comment>